<evidence type="ECO:0000313" key="8">
    <source>
        <dbReference type="EMBL" id="KAF1986843.1"/>
    </source>
</evidence>
<comment type="subcellular location">
    <subcellularLocation>
        <location evidence="1">Membrane</location>
        <topology evidence="1">Multi-pass membrane protein</topology>
    </subcellularLocation>
</comment>
<dbReference type="Pfam" id="PF03547">
    <property type="entry name" value="Mem_trans"/>
    <property type="match status" value="1"/>
</dbReference>
<feature type="transmembrane region" description="Helical" evidence="6">
    <location>
        <begin position="19"/>
        <end position="44"/>
    </location>
</feature>
<dbReference type="Pfam" id="PF01633">
    <property type="entry name" value="Choline_kinase"/>
    <property type="match status" value="1"/>
</dbReference>
<gene>
    <name evidence="8" type="ORF">K402DRAFT_412512</name>
</gene>
<dbReference type="CDD" id="cd05157">
    <property type="entry name" value="ETNK_euk"/>
    <property type="match status" value="1"/>
</dbReference>
<feature type="compositionally biased region" description="Basic residues" evidence="5">
    <location>
        <begin position="651"/>
        <end position="661"/>
    </location>
</feature>
<dbReference type="InterPro" id="IPR004776">
    <property type="entry name" value="Mem_transp_PIN-like"/>
</dbReference>
<dbReference type="GO" id="GO:0055085">
    <property type="term" value="P:transmembrane transport"/>
    <property type="evidence" value="ECO:0007669"/>
    <property type="project" value="InterPro"/>
</dbReference>
<dbReference type="InterPro" id="IPR011009">
    <property type="entry name" value="Kinase-like_dom_sf"/>
</dbReference>
<evidence type="ECO:0000256" key="2">
    <source>
        <dbReference type="ARBA" id="ARBA00022692"/>
    </source>
</evidence>
<feature type="region of interest" description="Disordered" evidence="5">
    <location>
        <begin position="609"/>
        <end position="688"/>
    </location>
</feature>
<keyword evidence="8" id="KW-0418">Kinase</keyword>
<keyword evidence="9" id="KW-1185">Reference proteome</keyword>
<feature type="compositionally biased region" description="Polar residues" evidence="5">
    <location>
        <begin position="609"/>
        <end position="624"/>
    </location>
</feature>
<dbReference type="GO" id="GO:0016301">
    <property type="term" value="F:kinase activity"/>
    <property type="evidence" value="ECO:0007669"/>
    <property type="project" value="UniProtKB-KW"/>
</dbReference>
<feature type="compositionally biased region" description="Polar residues" evidence="5">
    <location>
        <begin position="254"/>
        <end position="272"/>
    </location>
</feature>
<dbReference type="GO" id="GO:0016020">
    <property type="term" value="C:membrane"/>
    <property type="evidence" value="ECO:0007669"/>
    <property type="project" value="UniProtKB-SubCell"/>
</dbReference>
<feature type="transmembrane region" description="Helical" evidence="6">
    <location>
        <begin position="56"/>
        <end position="75"/>
    </location>
</feature>
<feature type="region of interest" description="Disordered" evidence="5">
    <location>
        <begin position="709"/>
        <end position="746"/>
    </location>
</feature>
<dbReference type="Proteomes" id="UP000800041">
    <property type="component" value="Unassembled WGS sequence"/>
</dbReference>
<evidence type="ECO:0000256" key="5">
    <source>
        <dbReference type="SAM" id="MobiDB-lite"/>
    </source>
</evidence>
<evidence type="ECO:0000256" key="4">
    <source>
        <dbReference type="ARBA" id="ARBA00023136"/>
    </source>
</evidence>
<evidence type="ECO:0000259" key="7">
    <source>
        <dbReference type="Pfam" id="PF04428"/>
    </source>
</evidence>
<evidence type="ECO:0000256" key="6">
    <source>
        <dbReference type="SAM" id="Phobius"/>
    </source>
</evidence>
<feature type="compositionally biased region" description="Basic and acidic residues" evidence="5">
    <location>
        <begin position="673"/>
        <end position="683"/>
    </location>
</feature>
<reference evidence="8" key="1">
    <citation type="journal article" date="2020" name="Stud. Mycol.">
        <title>101 Dothideomycetes genomes: a test case for predicting lifestyles and emergence of pathogens.</title>
        <authorList>
            <person name="Haridas S."/>
            <person name="Albert R."/>
            <person name="Binder M."/>
            <person name="Bloem J."/>
            <person name="Labutti K."/>
            <person name="Salamov A."/>
            <person name="Andreopoulos B."/>
            <person name="Baker S."/>
            <person name="Barry K."/>
            <person name="Bills G."/>
            <person name="Bluhm B."/>
            <person name="Cannon C."/>
            <person name="Castanera R."/>
            <person name="Culley D."/>
            <person name="Daum C."/>
            <person name="Ezra D."/>
            <person name="Gonzalez J."/>
            <person name="Henrissat B."/>
            <person name="Kuo A."/>
            <person name="Liang C."/>
            <person name="Lipzen A."/>
            <person name="Lutzoni F."/>
            <person name="Magnuson J."/>
            <person name="Mondo S."/>
            <person name="Nolan M."/>
            <person name="Ohm R."/>
            <person name="Pangilinan J."/>
            <person name="Park H.-J."/>
            <person name="Ramirez L."/>
            <person name="Alfaro M."/>
            <person name="Sun H."/>
            <person name="Tritt A."/>
            <person name="Yoshinaga Y."/>
            <person name="Zwiers L.-H."/>
            <person name="Turgeon B."/>
            <person name="Goodwin S."/>
            <person name="Spatafora J."/>
            <person name="Crous P."/>
            <person name="Grigoriev I."/>
        </authorList>
    </citation>
    <scope>NUCLEOTIDE SEQUENCE</scope>
    <source>
        <strain evidence="8">CBS 113979</strain>
    </source>
</reference>
<feature type="region of interest" description="Disordered" evidence="5">
    <location>
        <begin position="837"/>
        <end position="862"/>
    </location>
</feature>
<proteinExistence type="predicted"/>
<keyword evidence="2 6" id="KW-0812">Transmembrane</keyword>
<feature type="region of interest" description="Disordered" evidence="5">
    <location>
        <begin position="1268"/>
        <end position="1298"/>
    </location>
</feature>
<accession>A0A6G1H0U0</accession>
<dbReference type="Gene3D" id="3.30.200.20">
    <property type="entry name" value="Phosphorylase Kinase, domain 1"/>
    <property type="match status" value="1"/>
</dbReference>
<feature type="transmembrane region" description="Helical" evidence="6">
    <location>
        <begin position="120"/>
        <end position="141"/>
    </location>
</feature>
<keyword evidence="3 6" id="KW-1133">Transmembrane helix</keyword>
<evidence type="ECO:0000313" key="9">
    <source>
        <dbReference type="Proteomes" id="UP000800041"/>
    </source>
</evidence>
<keyword evidence="4 6" id="KW-0472">Membrane</keyword>
<dbReference type="PANTHER" id="PTHR31794:SF2">
    <property type="entry name" value="AUXIN EFFLUX TRANSPORTER FAMILY PROTEIN (EUROFUNG)"/>
    <property type="match status" value="1"/>
</dbReference>
<name>A0A6G1H0U0_9PEZI</name>
<feature type="region of interest" description="Disordered" evidence="5">
    <location>
        <begin position="1116"/>
        <end position="1155"/>
    </location>
</feature>
<feature type="region of interest" description="Disordered" evidence="5">
    <location>
        <begin position="229"/>
        <end position="328"/>
    </location>
</feature>
<dbReference type="InterPro" id="IPR007521">
    <property type="entry name" value="Choline_kin_N"/>
</dbReference>
<keyword evidence="8" id="KW-0808">Transferase</keyword>
<dbReference type="GO" id="GO:0016773">
    <property type="term" value="F:phosphotransferase activity, alcohol group as acceptor"/>
    <property type="evidence" value="ECO:0007669"/>
    <property type="project" value="InterPro"/>
</dbReference>
<feature type="compositionally biased region" description="Polar residues" evidence="5">
    <location>
        <begin position="632"/>
        <end position="643"/>
    </location>
</feature>
<feature type="compositionally biased region" description="Basic and acidic residues" evidence="5">
    <location>
        <begin position="1268"/>
        <end position="1282"/>
    </location>
</feature>
<dbReference type="GO" id="GO:0005783">
    <property type="term" value="C:endoplasmic reticulum"/>
    <property type="evidence" value="ECO:0007669"/>
    <property type="project" value="TreeGrafter"/>
</dbReference>
<evidence type="ECO:0000256" key="1">
    <source>
        <dbReference type="ARBA" id="ARBA00004141"/>
    </source>
</evidence>
<dbReference type="EMBL" id="ML977155">
    <property type="protein sequence ID" value="KAF1986843.1"/>
    <property type="molecule type" value="Genomic_DNA"/>
</dbReference>
<dbReference type="Pfam" id="PF04428">
    <property type="entry name" value="Choline_kin_N"/>
    <property type="match status" value="1"/>
</dbReference>
<feature type="region of interest" description="Disordered" evidence="5">
    <location>
        <begin position="1163"/>
        <end position="1182"/>
    </location>
</feature>
<organism evidence="8 9">
    <name type="scientific">Aulographum hederae CBS 113979</name>
    <dbReference type="NCBI Taxonomy" id="1176131"/>
    <lineage>
        <taxon>Eukaryota</taxon>
        <taxon>Fungi</taxon>
        <taxon>Dikarya</taxon>
        <taxon>Ascomycota</taxon>
        <taxon>Pezizomycotina</taxon>
        <taxon>Dothideomycetes</taxon>
        <taxon>Pleosporomycetidae</taxon>
        <taxon>Aulographales</taxon>
        <taxon>Aulographaceae</taxon>
    </lineage>
</organism>
<feature type="region of interest" description="Disordered" evidence="5">
    <location>
        <begin position="196"/>
        <end position="217"/>
    </location>
</feature>
<protein>
    <submittedName>
        <fullName evidence="8">Kinase-like protein</fullName>
    </submittedName>
</protein>
<dbReference type="OrthoDB" id="10267235at2759"/>
<evidence type="ECO:0000256" key="3">
    <source>
        <dbReference type="ARBA" id="ARBA00022989"/>
    </source>
</evidence>
<dbReference type="SUPFAM" id="SSF56112">
    <property type="entry name" value="Protein kinase-like (PK-like)"/>
    <property type="match status" value="1"/>
</dbReference>
<feature type="transmembrane region" description="Helical" evidence="6">
    <location>
        <begin position="87"/>
        <end position="108"/>
    </location>
</feature>
<sequence>MAAVDAFARPPPHSQHPDFGHLVLLVFEAVLEVVCVSAPGYIIARMGQMDANAQKFIANLNVMLFTPCLIFTKLASQLTADKLVDLAVIPLIFIVQTIVSYLSAYAMSKLFRFKKRPSNFVIAMGVFGNSNSLPISLVISLSKTLSGLHWDKVPGDNDEEVAARGILYLLIFQQLGQLVRWSWGYHVLLAPPDKYSEEEGGRGLENDIESGHYQDHPSLDERRELLADVSDDEEHNTPSKKRKDHSPVSDSDYESGSATPINQSQYIQSPSLDGTDEDDEPDFSLPQPANGHVSQRRPFDPRMESSGHITHFPNPSPEHTFQEPNHKGLKGSWTSLKKALEQSKHRCSSKFSAASKRSFDSLPSWLQVALSKISRVSGKFLNGLWEFMNPPLWAMLAAVLVASIPQLQHLFFDKGTFISNSVSRAVHQSGQVAVPLILVVLGANLARNTLPKEAKEEGGDPKEERNLLIAALVSRMLLPTIIMAPMLALMAKYVPVSILDDPIFVIVCFLLTGAPSALQLAQICQINGVYMGAMSRLLFQSYVIWLGTLLRITPSNVGVPRNERKSPSFPTNLPGMPVVVISQPLCSSLDFIDSDTSKRLSGRASVTPNWNELSMTSDGTPTESSARRSRGSNETNLISQISSWLRDEKTRRHSAKAKSKSKRADTDGSGDGDGVRAERRGSDASEGSTALEKLQAILDNNASALAEMGEQVSRSRKSSCGPRRVSSIRKLRRTSTAGSDTDYVDGEPVVPNVEAILDNSKTLSYTGGGAESSEDTAIDESKRKDDTACWLTFKYEIVRLTHTLRLKGWRRVLMEKSGEIEVERLTGALTNAVYVVSPPKDLPPKSPRPGQSGDTVRPNNPPPKLLLRIYGTNVDALIDRASELAILQRLARKRIGPRLLGTFTNGRFEEFFHARTLTCKDLRVPDTSKQIAKRMRELHDGIDLLPREREAGPFVWQNWDKWVVRCGEIARWMDGKSRKGELKGVGGGFVCGAEWDVFEQAVAKYRKWLEDQYGGYDKVKEKLVFAHNDTQYGNILRLIPPGASPLLLPANEHKQLVVIDFEYASANVSGLEFANHFTEWCYNYHDSTVPHGCNIKMYPTQDEQRRFIEAYVRHHPSFKSGGGRSGSSTPGMRPTTPGSGATTAGGAGSSSGTGLLSSSNSISNFMLDSRAPPGGGQQQSGSNYNYQAVEAAEEEAVDLEVKRLMEETRLWRTANSAQWVAWGIMQAKVPGMPASAPPTPGVQGPIHEESEAEGRLHHLAEKLHLTHSKTKEGKEEEKEKGEKHHHIQPNEGTDPLEGEEVDLAKDAKDKRPDGSYERMGVMGDEEDEEFDYVNYARERAMFFWGDLVTRGLMKEEELPKGVREEIKIVSI</sequence>
<feature type="domain" description="Choline kinase N-terminal" evidence="7">
    <location>
        <begin position="742"/>
        <end position="812"/>
    </location>
</feature>
<dbReference type="PANTHER" id="PTHR31794">
    <property type="entry name" value="AUXIN EFFLUX TRANSPORTER FAMILY PROTEIN (EUROFUNG)"/>
    <property type="match status" value="1"/>
</dbReference>
<dbReference type="Gene3D" id="3.90.1200.10">
    <property type="match status" value="1"/>
</dbReference>